<dbReference type="PRINTS" id="PR00134">
    <property type="entry name" value="GLHYDRLASE10"/>
</dbReference>
<proteinExistence type="inferred from homology"/>
<reference evidence="12" key="1">
    <citation type="submission" date="2009-11" db="EMBL/GenBank/DDBJ databases">
        <authorList>
            <consortium name="The Broad Institute Genome Sequencing Platform"/>
            <person name="Ward D."/>
            <person name="Feldgarden M."/>
            <person name="Earl A."/>
            <person name="Young S.K."/>
            <person name="Zeng Q."/>
            <person name="Koehrsen M."/>
            <person name="Alvarado L."/>
            <person name="Berlin A."/>
            <person name="Bochicchio J."/>
            <person name="Borenstein D."/>
            <person name="Chapman S.B."/>
            <person name="Chen Z."/>
            <person name="Engels R."/>
            <person name="Freedman E."/>
            <person name="Gellesch M."/>
            <person name="Goldberg J."/>
            <person name="Griggs A."/>
            <person name="Gujja S."/>
            <person name="Heilman E."/>
            <person name="Heiman D."/>
            <person name="Hepburn T."/>
            <person name="Howarth C."/>
            <person name="Jen D."/>
            <person name="Larson L."/>
            <person name="Lewis B."/>
            <person name="Mehta T."/>
            <person name="Park D."/>
            <person name="Pearson M."/>
            <person name="Roberts A."/>
            <person name="Saif S."/>
            <person name="Shea T."/>
            <person name="Shenoy N."/>
            <person name="Sisk P."/>
            <person name="Stolte C."/>
            <person name="Sykes S."/>
            <person name="Thomson T."/>
            <person name="Walk T."/>
            <person name="White J."/>
            <person name="Yandava C."/>
            <person name="Izard J."/>
            <person name="Baranova O.V."/>
            <person name="Blanton J.M."/>
            <person name="Tanner A.C."/>
            <person name="Dewhirst F.E."/>
            <person name="Haas B."/>
            <person name="Nusbaum C."/>
            <person name="Birren B."/>
        </authorList>
    </citation>
    <scope>NUCLEOTIDE SEQUENCE [LARGE SCALE GENOMIC DNA]</scope>
    <source>
        <strain evidence="12">1-1 BBBD Race 1</strain>
    </source>
</reference>
<evidence type="ECO:0000256" key="2">
    <source>
        <dbReference type="ARBA" id="ARBA00007495"/>
    </source>
</evidence>
<dbReference type="VEuPathDB" id="FungiDB:PTTG_00121"/>
<keyword evidence="14" id="KW-1185">Reference proteome</keyword>
<dbReference type="EC" id="3.2.1.8" evidence="9"/>
<name>A0A180GXY1_PUCT1</name>
<dbReference type="Pfam" id="PF00331">
    <property type="entry name" value="Glyco_hydro_10"/>
    <property type="match status" value="1"/>
</dbReference>
<keyword evidence="7 9" id="KW-0326">Glycosidase</keyword>
<accession>A0A180GXY1</accession>
<dbReference type="PROSITE" id="PS51760">
    <property type="entry name" value="GH10_2"/>
    <property type="match status" value="1"/>
</dbReference>
<dbReference type="OrthoDB" id="3055998at2759"/>
<dbReference type="PANTHER" id="PTHR31490">
    <property type="entry name" value="GLYCOSYL HYDROLASE"/>
    <property type="match status" value="1"/>
</dbReference>
<gene>
    <name evidence="12" type="ORF">PTTG_00121</name>
</gene>
<dbReference type="GO" id="GO:0031176">
    <property type="term" value="F:endo-1,4-beta-xylanase activity"/>
    <property type="evidence" value="ECO:0007669"/>
    <property type="project" value="UniProtKB-EC"/>
</dbReference>
<evidence type="ECO:0000256" key="6">
    <source>
        <dbReference type="ARBA" id="ARBA00023277"/>
    </source>
</evidence>
<evidence type="ECO:0000259" key="11">
    <source>
        <dbReference type="PROSITE" id="PS51760"/>
    </source>
</evidence>
<dbReference type="EnsemblFungi" id="PTTG_00121-t43_1">
    <property type="protein sequence ID" value="PTTG_00121-t43_1-p1"/>
    <property type="gene ID" value="PTTG_00121"/>
</dbReference>
<keyword evidence="5 9" id="KW-0378">Hydrolase</keyword>
<comment type="similarity">
    <text evidence="2 9">Belongs to the glycosyl hydrolase 10 (cellulase F) family.</text>
</comment>
<evidence type="ECO:0000256" key="3">
    <source>
        <dbReference type="ARBA" id="ARBA00022651"/>
    </source>
</evidence>
<dbReference type="SMART" id="SM00633">
    <property type="entry name" value="Glyco_10"/>
    <property type="match status" value="1"/>
</dbReference>
<dbReference type="InterPro" id="IPR017853">
    <property type="entry name" value="GH"/>
</dbReference>
<dbReference type="SUPFAM" id="SSF51445">
    <property type="entry name" value="(Trans)glycosidases"/>
    <property type="match status" value="1"/>
</dbReference>
<dbReference type="Proteomes" id="UP000005240">
    <property type="component" value="Unassembled WGS sequence"/>
</dbReference>
<evidence type="ECO:0000313" key="14">
    <source>
        <dbReference type="Proteomes" id="UP000005240"/>
    </source>
</evidence>
<evidence type="ECO:0000256" key="9">
    <source>
        <dbReference type="RuleBase" id="RU361174"/>
    </source>
</evidence>
<evidence type="ECO:0000256" key="7">
    <source>
        <dbReference type="ARBA" id="ARBA00023295"/>
    </source>
</evidence>
<organism evidence="12">
    <name type="scientific">Puccinia triticina (isolate 1-1 / race 1 (BBBD))</name>
    <name type="common">Brown leaf rust fungus</name>
    <dbReference type="NCBI Taxonomy" id="630390"/>
    <lineage>
        <taxon>Eukaryota</taxon>
        <taxon>Fungi</taxon>
        <taxon>Dikarya</taxon>
        <taxon>Basidiomycota</taxon>
        <taxon>Pucciniomycotina</taxon>
        <taxon>Pucciniomycetes</taxon>
        <taxon>Pucciniales</taxon>
        <taxon>Pucciniaceae</taxon>
        <taxon>Puccinia</taxon>
    </lineage>
</organism>
<keyword evidence="3" id="KW-0858">Xylan degradation</keyword>
<feature type="chain" id="PRO_5008110411" description="Beta-xylanase" evidence="10">
    <location>
        <begin position="21"/>
        <end position="366"/>
    </location>
</feature>
<keyword evidence="6 9" id="KW-0119">Carbohydrate metabolism</keyword>
<evidence type="ECO:0000256" key="4">
    <source>
        <dbReference type="ARBA" id="ARBA00022729"/>
    </source>
</evidence>
<keyword evidence="4 10" id="KW-0732">Signal</keyword>
<dbReference type="GO" id="GO:0045493">
    <property type="term" value="P:xylan catabolic process"/>
    <property type="evidence" value="ECO:0007669"/>
    <property type="project" value="UniProtKB-KW"/>
</dbReference>
<keyword evidence="8 9" id="KW-0624">Polysaccharide degradation</keyword>
<reference evidence="12" key="2">
    <citation type="submission" date="2016-05" db="EMBL/GenBank/DDBJ databases">
        <title>Comparative analysis highlights variable genome content of wheat rusts and divergence of the mating loci.</title>
        <authorList>
            <person name="Cuomo C.A."/>
            <person name="Bakkeren G."/>
            <person name="Szabo L."/>
            <person name="Khalil H."/>
            <person name="Joly D."/>
            <person name="Goldberg J."/>
            <person name="Young S."/>
            <person name="Zeng Q."/>
            <person name="Fellers J."/>
        </authorList>
    </citation>
    <scope>NUCLEOTIDE SEQUENCE [LARGE SCALE GENOMIC DNA]</scope>
    <source>
        <strain evidence="12">1-1 BBBD Race 1</strain>
    </source>
</reference>
<dbReference type="PROSITE" id="PS51257">
    <property type="entry name" value="PROKAR_LIPOPROTEIN"/>
    <property type="match status" value="1"/>
</dbReference>
<dbReference type="STRING" id="630390.A0A180GXY1"/>
<dbReference type="PANTHER" id="PTHR31490:SF88">
    <property type="entry name" value="BETA-XYLANASE"/>
    <property type="match status" value="1"/>
</dbReference>
<evidence type="ECO:0000256" key="1">
    <source>
        <dbReference type="ARBA" id="ARBA00000681"/>
    </source>
</evidence>
<protein>
    <recommendedName>
        <fullName evidence="9">Beta-xylanase</fullName>
        <ecNumber evidence="9">3.2.1.8</ecNumber>
    </recommendedName>
</protein>
<feature type="domain" description="GH10" evidence="11">
    <location>
        <begin position="21"/>
        <end position="355"/>
    </location>
</feature>
<dbReference type="Gene3D" id="3.20.20.80">
    <property type="entry name" value="Glycosidases"/>
    <property type="match status" value="1"/>
</dbReference>
<dbReference type="AlphaFoldDB" id="A0A180GXY1"/>
<dbReference type="InterPro" id="IPR044846">
    <property type="entry name" value="GH10"/>
</dbReference>
<evidence type="ECO:0000313" key="12">
    <source>
        <dbReference type="EMBL" id="OAV97384.1"/>
    </source>
</evidence>
<reference evidence="13" key="4">
    <citation type="submission" date="2025-05" db="UniProtKB">
        <authorList>
            <consortium name="EnsemblFungi"/>
        </authorList>
    </citation>
    <scope>IDENTIFICATION</scope>
    <source>
        <strain evidence="13">isolate 1-1 / race 1 (BBBD)</strain>
    </source>
</reference>
<evidence type="ECO:0000313" key="13">
    <source>
        <dbReference type="EnsemblFungi" id="PTTG_00121-t43_1-p1"/>
    </source>
</evidence>
<sequence>MAKTRSLLGLSFLLAALASCASPPPAKQQMYVGAAVSVKHLTEDPAYKKLVDQFFSVITPENEMKWGETEKERGKEVTTDLDTLHEYVIKNGKKLRGHAILAHTQNPNWVSNLSKEDMKAAAYKHMELIFKKYAKSMISLDVCNEIIDDTGGVLRQTVWLQTWGEEFIVDIYTEARRLAKLYNPDVLLFINDFSIEEKNVKSDKMLELATSLHKKGILDAVGFQSHLEVGKFPKDFQKNLQRFIDAGLLVALSELDIRIKLQGRSESEIAKDREQQTKDFEAAFEVCAGLDGCLGITLWGVSDQYSWIPTTPGTSAEPLASFFSSPSLAAPDAGEALMFDKDYKPKPSFDSLKGYFTPSRRASRCA</sequence>
<dbReference type="EMBL" id="ADAS02000013">
    <property type="protein sequence ID" value="OAV97384.1"/>
    <property type="molecule type" value="Genomic_DNA"/>
</dbReference>
<comment type="catalytic activity">
    <reaction evidence="1 9">
        <text>Endohydrolysis of (1-&gt;4)-beta-D-xylosidic linkages in xylans.</text>
        <dbReference type="EC" id="3.2.1.8"/>
    </reaction>
</comment>
<evidence type="ECO:0000256" key="8">
    <source>
        <dbReference type="ARBA" id="ARBA00023326"/>
    </source>
</evidence>
<dbReference type="InterPro" id="IPR001000">
    <property type="entry name" value="GH10_dom"/>
</dbReference>
<feature type="signal peptide" evidence="10">
    <location>
        <begin position="1"/>
        <end position="20"/>
    </location>
</feature>
<evidence type="ECO:0000256" key="5">
    <source>
        <dbReference type="ARBA" id="ARBA00022801"/>
    </source>
</evidence>
<reference evidence="13 14" key="3">
    <citation type="journal article" date="2017" name="G3 (Bethesda)">
        <title>Comparative analysis highlights variable genome content of wheat rusts and divergence of the mating loci.</title>
        <authorList>
            <person name="Cuomo C.A."/>
            <person name="Bakkeren G."/>
            <person name="Khalil H.B."/>
            <person name="Panwar V."/>
            <person name="Joly D."/>
            <person name="Linning R."/>
            <person name="Sakthikumar S."/>
            <person name="Song X."/>
            <person name="Adiconis X."/>
            <person name="Fan L."/>
            <person name="Goldberg J.M."/>
            <person name="Levin J.Z."/>
            <person name="Young S."/>
            <person name="Zeng Q."/>
            <person name="Anikster Y."/>
            <person name="Bruce M."/>
            <person name="Wang M."/>
            <person name="Yin C."/>
            <person name="McCallum B."/>
            <person name="Szabo L.J."/>
            <person name="Hulbert S."/>
            <person name="Chen X."/>
            <person name="Fellers J.P."/>
        </authorList>
    </citation>
    <scope>NUCLEOTIDE SEQUENCE</scope>
    <source>
        <strain evidence="13">isolate 1-1 / race 1 (BBBD)</strain>
        <strain evidence="14">Isolate 1-1 / race 1 (BBBD)</strain>
    </source>
</reference>
<evidence type="ECO:0000256" key="10">
    <source>
        <dbReference type="SAM" id="SignalP"/>
    </source>
</evidence>